<dbReference type="RefSeq" id="WP_145451892.1">
    <property type="nucleotide sequence ID" value="NZ_CP037421.1"/>
</dbReference>
<dbReference type="Proteomes" id="UP000315647">
    <property type="component" value="Chromosome"/>
</dbReference>
<sequence length="104" mass="11607">MSTLTVTRESGCADKMRKYSILVDGVSIGSIGEGETLHSEIDPQKHRVEARIDFCGSRTLEIDGSHDQSLTVRSGLPSWHGAHSLYKVFIDRKSYLELEVNNEN</sequence>
<dbReference type="AlphaFoldDB" id="A0A517QED4"/>
<dbReference type="EMBL" id="CP037421">
    <property type="protein sequence ID" value="QDT29993.1"/>
    <property type="molecule type" value="Genomic_DNA"/>
</dbReference>
<proteinExistence type="predicted"/>
<name>A0A517QED4_9PLAN</name>
<gene>
    <name evidence="1" type="ORF">Enr10x_53520</name>
</gene>
<keyword evidence="2" id="KW-1185">Reference proteome</keyword>
<organism evidence="1 2">
    <name type="scientific">Gimesia panareensis</name>
    <dbReference type="NCBI Taxonomy" id="2527978"/>
    <lineage>
        <taxon>Bacteria</taxon>
        <taxon>Pseudomonadati</taxon>
        <taxon>Planctomycetota</taxon>
        <taxon>Planctomycetia</taxon>
        <taxon>Planctomycetales</taxon>
        <taxon>Planctomycetaceae</taxon>
        <taxon>Gimesia</taxon>
    </lineage>
</organism>
<accession>A0A517QED4</accession>
<evidence type="ECO:0000313" key="2">
    <source>
        <dbReference type="Proteomes" id="UP000315647"/>
    </source>
</evidence>
<reference evidence="1 2" key="1">
    <citation type="submission" date="2019-03" db="EMBL/GenBank/DDBJ databases">
        <title>Deep-cultivation of Planctomycetes and their phenomic and genomic characterization uncovers novel biology.</title>
        <authorList>
            <person name="Wiegand S."/>
            <person name="Jogler M."/>
            <person name="Boedeker C."/>
            <person name="Pinto D."/>
            <person name="Vollmers J."/>
            <person name="Rivas-Marin E."/>
            <person name="Kohn T."/>
            <person name="Peeters S.H."/>
            <person name="Heuer A."/>
            <person name="Rast P."/>
            <person name="Oberbeckmann S."/>
            <person name="Bunk B."/>
            <person name="Jeske O."/>
            <person name="Meyerdierks A."/>
            <person name="Storesund J.E."/>
            <person name="Kallscheuer N."/>
            <person name="Luecker S."/>
            <person name="Lage O.M."/>
            <person name="Pohl T."/>
            <person name="Merkel B.J."/>
            <person name="Hornburger P."/>
            <person name="Mueller R.-W."/>
            <person name="Bruemmer F."/>
            <person name="Labrenz M."/>
            <person name="Spormann A.M."/>
            <person name="Op den Camp H."/>
            <person name="Overmann J."/>
            <person name="Amann R."/>
            <person name="Jetten M.S.M."/>
            <person name="Mascher T."/>
            <person name="Medema M.H."/>
            <person name="Devos D.P."/>
            <person name="Kaster A.-K."/>
            <person name="Ovreas L."/>
            <person name="Rohde M."/>
            <person name="Galperin M.Y."/>
            <person name="Jogler C."/>
        </authorList>
    </citation>
    <scope>NUCLEOTIDE SEQUENCE [LARGE SCALE GENOMIC DNA]</scope>
    <source>
        <strain evidence="1 2">Enr10</strain>
    </source>
</reference>
<protein>
    <submittedName>
        <fullName evidence="1">Uncharacterized protein</fullName>
    </submittedName>
</protein>
<evidence type="ECO:0000313" key="1">
    <source>
        <dbReference type="EMBL" id="QDT29993.1"/>
    </source>
</evidence>